<feature type="compositionally biased region" description="Low complexity" evidence="1">
    <location>
        <begin position="605"/>
        <end position="617"/>
    </location>
</feature>
<keyword evidence="2" id="KW-0812">Transmembrane</keyword>
<dbReference type="EMBL" id="HBKQ01052871">
    <property type="protein sequence ID" value="CAE2278748.1"/>
    <property type="molecule type" value="Transcribed_RNA"/>
</dbReference>
<feature type="region of interest" description="Disordered" evidence="1">
    <location>
        <begin position="601"/>
        <end position="629"/>
    </location>
</feature>
<evidence type="ECO:0000256" key="2">
    <source>
        <dbReference type="SAM" id="Phobius"/>
    </source>
</evidence>
<evidence type="ECO:0000313" key="3">
    <source>
        <dbReference type="EMBL" id="CAE2278748.1"/>
    </source>
</evidence>
<feature type="transmembrane region" description="Helical" evidence="2">
    <location>
        <begin position="145"/>
        <end position="164"/>
    </location>
</feature>
<evidence type="ECO:0000256" key="1">
    <source>
        <dbReference type="SAM" id="MobiDB-lite"/>
    </source>
</evidence>
<accession>A0A7S4JYY5</accession>
<feature type="region of interest" description="Disordered" evidence="1">
    <location>
        <begin position="25"/>
        <end position="55"/>
    </location>
</feature>
<name>A0A7S4JYY5_9STRA</name>
<proteinExistence type="predicted"/>
<reference evidence="3" key="1">
    <citation type="submission" date="2021-01" db="EMBL/GenBank/DDBJ databases">
        <authorList>
            <person name="Corre E."/>
            <person name="Pelletier E."/>
            <person name="Niang G."/>
            <person name="Scheremetjew M."/>
            <person name="Finn R."/>
            <person name="Kale V."/>
            <person name="Holt S."/>
            <person name="Cochrane G."/>
            <person name="Meng A."/>
            <person name="Brown T."/>
            <person name="Cohen L."/>
        </authorList>
    </citation>
    <scope>NUCLEOTIDE SEQUENCE</scope>
    <source>
        <strain evidence="3">Isolate 1302-5</strain>
    </source>
</reference>
<feature type="region of interest" description="Disordered" evidence="1">
    <location>
        <begin position="362"/>
        <end position="383"/>
    </location>
</feature>
<keyword evidence="2" id="KW-0472">Membrane</keyword>
<dbReference type="AlphaFoldDB" id="A0A7S4JYY5"/>
<evidence type="ECO:0008006" key="4">
    <source>
        <dbReference type="Google" id="ProtNLM"/>
    </source>
</evidence>
<organism evidence="3">
    <name type="scientific">Odontella aurita</name>
    <dbReference type="NCBI Taxonomy" id="265563"/>
    <lineage>
        <taxon>Eukaryota</taxon>
        <taxon>Sar</taxon>
        <taxon>Stramenopiles</taxon>
        <taxon>Ochrophyta</taxon>
        <taxon>Bacillariophyta</taxon>
        <taxon>Mediophyceae</taxon>
        <taxon>Biddulphiophycidae</taxon>
        <taxon>Eupodiscales</taxon>
        <taxon>Odontellaceae</taxon>
        <taxon>Odontella</taxon>
    </lineage>
</organism>
<sequence length="629" mass="69097">MAKLEAAREDMAKLEAAREDMAKLEAARREEEERKVRREEEKRRARRRREEDAAIAAREREAEELRRIRREETEAGLRAIAEPFREEALEVEAAAAVLRGEEDARDALYGADHDDDQVEMEKDEGGVVGSLAGKVASAFRRMAKYGVLLAALFLSLLVTYGFFLREAGDLGLPRIDGPESATDKEASGAAVANMPETPCFVDNPLLTIEQRGALHRLDESERAEILGIAKKPPLPMIKAGVDTCTNPAKPVPCPERGLCSGGYLRECAEPPTSAVEGLELFEVSESFDACVPAGDARHVMEEVKGALVDLAMERTCGPSCRLTGGYVCSIARDAVMETTDENGGRGWMYKVGSFVEYVNSRANDGEVSPSKETVQTSDEDGEGSVSRTMITADVVRALAPHMDADTVKFVDVGDGGTNSDLEKRGLEAQIGLTPSYIRASLPLPLPCWTLLLLFKLARFLCAPLMRLALAHPVYSALFLLAAVILRKRRRRAARLALVKLLVADVRERAYDLLAECDDGEGYAALHLRDQILHDVTLDPPPELTKQASARVQRKFLADAVWPCVVAEVRRDNRIRKSTREVPGGKRLEWWEWISRAGKKSRRSRGGMMSPGGIMMSPEGIAGGSAKKNN</sequence>
<gene>
    <name evidence="3" type="ORF">OAUR00152_LOCUS36369</name>
</gene>
<keyword evidence="2" id="KW-1133">Transmembrane helix</keyword>
<protein>
    <recommendedName>
        <fullName evidence="4">Man1/Src1 C-terminal domain-containing protein</fullName>
    </recommendedName>
</protein>
<feature type="transmembrane region" description="Helical" evidence="2">
    <location>
        <begin position="464"/>
        <end position="485"/>
    </location>
</feature>